<keyword evidence="2" id="KW-1185">Reference proteome</keyword>
<dbReference type="EMBL" id="CYKH01000735">
    <property type="protein sequence ID" value="CUG29076.1"/>
    <property type="molecule type" value="Genomic_DNA"/>
</dbReference>
<dbReference type="AlphaFoldDB" id="A0A0S4J2V7"/>
<sequence>MQWGEGMAQRNPRAACTILHPCPSYCCARARQARVEHNQRVHVFPVGWYAEVVGDVSCIAAKLLSVQAKAKGAKPQARTIAKALPIAEEHKAHGKFLRKVHHHSAKATTTVFDRVVAAYAGPASAAAKTSLLEVDRFLVVYRLCRAMQLSLDQET</sequence>
<dbReference type="Proteomes" id="UP000051952">
    <property type="component" value="Unassembled WGS sequence"/>
</dbReference>
<name>A0A0S4J2V7_BODSA</name>
<reference evidence="2" key="1">
    <citation type="submission" date="2015-09" db="EMBL/GenBank/DDBJ databases">
        <authorList>
            <consortium name="Pathogen Informatics"/>
        </authorList>
    </citation>
    <scope>NUCLEOTIDE SEQUENCE [LARGE SCALE GENOMIC DNA]</scope>
    <source>
        <strain evidence="2">Lake Konstanz</strain>
    </source>
</reference>
<organism evidence="1 2">
    <name type="scientific">Bodo saltans</name>
    <name type="common">Flagellated protozoan</name>
    <dbReference type="NCBI Taxonomy" id="75058"/>
    <lineage>
        <taxon>Eukaryota</taxon>
        <taxon>Discoba</taxon>
        <taxon>Euglenozoa</taxon>
        <taxon>Kinetoplastea</taxon>
        <taxon>Metakinetoplastina</taxon>
        <taxon>Eubodonida</taxon>
        <taxon>Bodonidae</taxon>
        <taxon>Bodo</taxon>
    </lineage>
</organism>
<accession>A0A0S4J2V7</accession>
<gene>
    <name evidence="1" type="ORF">BSAL_77035</name>
</gene>
<proteinExistence type="predicted"/>
<protein>
    <submittedName>
        <fullName evidence="1">Uncharacterized protein</fullName>
    </submittedName>
</protein>
<dbReference type="VEuPathDB" id="TriTrypDB:BSAL_77035"/>
<evidence type="ECO:0000313" key="1">
    <source>
        <dbReference type="EMBL" id="CUG29076.1"/>
    </source>
</evidence>
<evidence type="ECO:0000313" key="2">
    <source>
        <dbReference type="Proteomes" id="UP000051952"/>
    </source>
</evidence>